<proteinExistence type="predicted"/>
<evidence type="ECO:0000313" key="1">
    <source>
        <dbReference type="EMBL" id="SFC32441.1"/>
    </source>
</evidence>
<dbReference type="EMBL" id="FOKV01000003">
    <property type="protein sequence ID" value="SFC32441.1"/>
    <property type="molecule type" value="Genomic_DNA"/>
</dbReference>
<dbReference type="STRING" id="1334022.SAMN04487907_103337"/>
<reference evidence="2" key="1">
    <citation type="submission" date="2016-10" db="EMBL/GenBank/DDBJ databases">
        <authorList>
            <person name="Varghese N."/>
            <person name="Submissions S."/>
        </authorList>
    </citation>
    <scope>NUCLEOTIDE SEQUENCE [LARGE SCALE GENOMIC DNA]</scope>
    <source>
        <strain evidence="2">DSM 24499</strain>
    </source>
</reference>
<organism evidence="1 2">
    <name type="scientific">Zunongwangia mangrovi</name>
    <dbReference type="NCBI Taxonomy" id="1334022"/>
    <lineage>
        <taxon>Bacteria</taxon>
        <taxon>Pseudomonadati</taxon>
        <taxon>Bacteroidota</taxon>
        <taxon>Flavobacteriia</taxon>
        <taxon>Flavobacteriales</taxon>
        <taxon>Flavobacteriaceae</taxon>
        <taxon>Zunongwangia</taxon>
    </lineage>
</organism>
<gene>
    <name evidence="1" type="ORF">SAMN04487907_103337</name>
</gene>
<evidence type="ECO:0000313" key="2">
    <source>
        <dbReference type="Proteomes" id="UP000199438"/>
    </source>
</evidence>
<sequence>MKEAEEFCPKNKEEWRNWLKRNHVDKNAVWLIFYRKTSTKYNLSWSESVDESLCFGWIDSTKKTTDNEKYKQYFTKRKAKSNWSKVNKEKIQKLIDNGLMAEAGLASIEIAKENGSWTFLDDIENLEIPNDLMLEFSKNEGTLEYFESISKSDKKSILYWVSLAKREKTRQKRILEIVENALQKNKPKQFR</sequence>
<accession>A0A1I1I8R7</accession>
<protein>
    <submittedName>
        <fullName evidence="1">Uncharacterized conserved protein YdeI, YjbR/CyaY-like superfamily, DUF1801 family</fullName>
    </submittedName>
</protein>
<dbReference type="Pfam" id="PF13376">
    <property type="entry name" value="OmdA"/>
    <property type="match status" value="1"/>
</dbReference>
<dbReference type="RefSeq" id="WP_092542171.1">
    <property type="nucleotide sequence ID" value="NZ_FOKV01000003.1"/>
</dbReference>
<keyword evidence="2" id="KW-1185">Reference proteome</keyword>
<dbReference type="Proteomes" id="UP000199438">
    <property type="component" value="Unassembled WGS sequence"/>
</dbReference>
<name>A0A1I1I8R7_9FLAO</name>
<dbReference type="OrthoDB" id="9796999at2"/>
<dbReference type="AlphaFoldDB" id="A0A1I1I8R7"/>